<accession>Q16FS0</accession>
<dbReference type="PhylomeDB" id="Q16FS0"/>
<feature type="non-terminal residue" evidence="1">
    <location>
        <position position="260"/>
    </location>
</feature>
<dbReference type="AlphaFoldDB" id="Q16FS0"/>
<dbReference type="InterPro" id="IPR014710">
    <property type="entry name" value="RmlC-like_jellyroll"/>
</dbReference>
<gene>
    <name evidence="1" type="ORF">AaeL_AAEL014656</name>
</gene>
<dbReference type="EMBL" id="CH478389">
    <property type="protein sequence ID" value="EAT33086.1"/>
    <property type="molecule type" value="Genomic_DNA"/>
</dbReference>
<dbReference type="Proteomes" id="UP000682892">
    <property type="component" value="Unassembled WGS sequence"/>
</dbReference>
<dbReference type="OMA" id="FVDIATY"/>
<reference evidence="1" key="1">
    <citation type="submission" date="2005-10" db="EMBL/GenBank/DDBJ databases">
        <authorList>
            <person name="Loftus B.J."/>
            <person name="Nene V.M."/>
            <person name="Hannick L.I."/>
            <person name="Bidwell S."/>
            <person name="Haas B."/>
            <person name="Amedeo P."/>
            <person name="Orvis J."/>
            <person name="Wortman J.R."/>
            <person name="White O.R."/>
            <person name="Salzberg S."/>
            <person name="Shumway M."/>
            <person name="Koo H."/>
            <person name="Zhao Y."/>
            <person name="Holmes M."/>
            <person name="Miller J."/>
            <person name="Schatz M."/>
            <person name="Pop M."/>
            <person name="Pai G."/>
            <person name="Utterback T."/>
            <person name="Rogers Y.-H."/>
            <person name="Kravitz S."/>
            <person name="Fraser C.M."/>
        </authorList>
    </citation>
    <scope>NUCLEOTIDE SEQUENCE</scope>
    <source>
        <strain evidence="1">Liverpool</strain>
    </source>
</reference>
<dbReference type="Gene3D" id="2.60.120.10">
    <property type="entry name" value="Jelly Rolls"/>
    <property type="match status" value="1"/>
</dbReference>
<dbReference type="InterPro" id="IPR018490">
    <property type="entry name" value="cNMP-bd_dom_sf"/>
</dbReference>
<dbReference type="eggNOG" id="ENOG502T83W">
    <property type="taxonomic scope" value="Eukaryota"/>
</dbReference>
<dbReference type="PANTHER" id="PTHR23011">
    <property type="entry name" value="CYCLIC NUCLEOTIDE-BINDING DOMAIN CONTAINING PROTEIN"/>
    <property type="match status" value="1"/>
</dbReference>
<dbReference type="VEuPathDB" id="VectorBase:AAEL014656"/>
<sequence length="260" mass="30912">LQPEWDQLMAIMDRFQYFNHWTEEQRRDCLGRAKVRTFDPNDVIFEEGRSPVNCVHFVLSGRCMVLQCLKLIKVSLDVGGWDTVTKYGSNRYRLAEARPIEDEITQFHRRRNSRLVELHPQSMLRTAESPEDSKQRPPHFEYHFVDIGSYSCGSVFGVGEHMEDRSVVARDVVQCLLIPRYWLLQKPQSMNNVWSRIRIFIEQRQPSRQKLFEWYLKEVRWRRLRKQLRENVVGVRVRINSTDVGDVPTLSRIEDSDVFI</sequence>
<proteinExistence type="predicted"/>
<dbReference type="SUPFAM" id="SSF51206">
    <property type="entry name" value="cAMP-binding domain-like"/>
    <property type="match status" value="1"/>
</dbReference>
<dbReference type="HOGENOM" id="CLU_025702_0_0_1"/>
<organism evidence="1 2">
    <name type="scientific">Aedes aegypti</name>
    <name type="common">Yellowfever mosquito</name>
    <name type="synonym">Culex aegypti</name>
    <dbReference type="NCBI Taxonomy" id="7159"/>
    <lineage>
        <taxon>Eukaryota</taxon>
        <taxon>Metazoa</taxon>
        <taxon>Ecdysozoa</taxon>
        <taxon>Arthropoda</taxon>
        <taxon>Hexapoda</taxon>
        <taxon>Insecta</taxon>
        <taxon>Pterygota</taxon>
        <taxon>Neoptera</taxon>
        <taxon>Endopterygota</taxon>
        <taxon>Diptera</taxon>
        <taxon>Nematocera</taxon>
        <taxon>Culicoidea</taxon>
        <taxon>Culicidae</taxon>
        <taxon>Culicinae</taxon>
        <taxon>Aedini</taxon>
        <taxon>Aedes</taxon>
        <taxon>Stegomyia</taxon>
    </lineage>
</organism>
<protein>
    <submittedName>
        <fullName evidence="1">AAEL014656-PA</fullName>
    </submittedName>
</protein>
<evidence type="ECO:0000313" key="2">
    <source>
        <dbReference type="Proteomes" id="UP000682892"/>
    </source>
</evidence>
<reference evidence="1" key="2">
    <citation type="journal article" date="2007" name="Science">
        <title>Genome sequence of Aedes aegypti, a major arbovirus vector.</title>
        <authorList>
            <person name="Nene V."/>
            <person name="Wortman J.R."/>
            <person name="Lawson D."/>
            <person name="Haas B."/>
            <person name="Kodira C."/>
            <person name="Tu Z.J."/>
            <person name="Loftus B."/>
            <person name="Xi Z."/>
            <person name="Megy K."/>
            <person name="Grabherr M."/>
            <person name="Ren Q."/>
            <person name="Zdobnov E.M."/>
            <person name="Lobo N.F."/>
            <person name="Campbell K.S."/>
            <person name="Brown S.E."/>
            <person name="Bonaldo M.F."/>
            <person name="Zhu J."/>
            <person name="Sinkins S.P."/>
            <person name="Hogenkamp D.G."/>
            <person name="Amedeo P."/>
            <person name="Arensburger P."/>
            <person name="Atkinson P.W."/>
            <person name="Bidwell S."/>
            <person name="Biedler J."/>
            <person name="Birney E."/>
            <person name="Bruggner R.V."/>
            <person name="Costas J."/>
            <person name="Coy M.R."/>
            <person name="Crabtree J."/>
            <person name="Crawford M."/>
            <person name="Debruyn B."/>
            <person name="Decaprio D."/>
            <person name="Eiglmeier K."/>
            <person name="Eisenstadt E."/>
            <person name="El-Dorry H."/>
            <person name="Gelbart W.M."/>
            <person name="Gomes S.L."/>
            <person name="Hammond M."/>
            <person name="Hannick L.I."/>
            <person name="Hogan J.R."/>
            <person name="Holmes M.H."/>
            <person name="Jaffe D."/>
            <person name="Johnston J.S."/>
            <person name="Kennedy R.C."/>
            <person name="Koo H."/>
            <person name="Kravitz S."/>
            <person name="Kriventseva E.V."/>
            <person name="Kulp D."/>
            <person name="Labutti K."/>
            <person name="Lee E."/>
            <person name="Li S."/>
            <person name="Lovin D.D."/>
            <person name="Mao C."/>
            <person name="Mauceli E."/>
            <person name="Menck C.F."/>
            <person name="Miller J.R."/>
            <person name="Montgomery P."/>
            <person name="Mori A."/>
            <person name="Nascimento A.L."/>
            <person name="Naveira H.F."/>
            <person name="Nusbaum C."/>
            <person name="O'leary S."/>
            <person name="Orvis J."/>
            <person name="Pertea M."/>
            <person name="Quesneville H."/>
            <person name="Reidenbach K.R."/>
            <person name="Rogers Y.H."/>
            <person name="Roth C.W."/>
            <person name="Schneider J.R."/>
            <person name="Schatz M."/>
            <person name="Shumway M."/>
            <person name="Stanke M."/>
            <person name="Stinson E.O."/>
            <person name="Tubio J.M."/>
            <person name="Vanzee J.P."/>
            <person name="Verjovski-Almeida S."/>
            <person name="Werner D."/>
            <person name="White O."/>
            <person name="Wyder S."/>
            <person name="Zeng Q."/>
            <person name="Zhao Q."/>
            <person name="Zhao Y."/>
            <person name="Hill C.A."/>
            <person name="Raikhel A.S."/>
            <person name="Soares M.B."/>
            <person name="Knudson D.L."/>
            <person name="Lee N.H."/>
            <person name="Galagan J."/>
            <person name="Salzberg S.L."/>
            <person name="Paulsen I.T."/>
            <person name="Dimopoulos G."/>
            <person name="Collins F.H."/>
            <person name="Birren B."/>
            <person name="Fraser-Liggett C.M."/>
            <person name="Severson D.W."/>
        </authorList>
    </citation>
    <scope>NUCLEOTIDE SEQUENCE [LARGE SCALE GENOMIC DNA]</scope>
    <source>
        <strain evidence="1">Liverpool</strain>
    </source>
</reference>
<dbReference type="PaxDb" id="7159-AAEL014656-PA"/>
<dbReference type="PANTHER" id="PTHR23011:SF41">
    <property type="entry name" value="CYCLIC NUCLEOTIDE-BINDING DOMAIN-CONTAINING PROTEIN"/>
    <property type="match status" value="1"/>
</dbReference>
<reference evidence="1" key="3">
    <citation type="submission" date="2012-09" db="EMBL/GenBank/DDBJ databases">
        <authorList>
            <consortium name="VectorBase"/>
        </authorList>
    </citation>
    <scope>NUCLEOTIDE SEQUENCE</scope>
    <source>
        <strain evidence="1">Liverpool</strain>
    </source>
</reference>
<evidence type="ECO:0000313" key="1">
    <source>
        <dbReference type="EMBL" id="EAT33086.1"/>
    </source>
</evidence>
<name>Q16FS0_AEDAE</name>